<dbReference type="STRING" id="1802312.A3C06_03455"/>
<reference evidence="1 2" key="1">
    <citation type="journal article" date="2016" name="Nat. Commun.">
        <title>Thousands of microbial genomes shed light on interconnected biogeochemical processes in an aquifer system.</title>
        <authorList>
            <person name="Anantharaman K."/>
            <person name="Brown C.T."/>
            <person name="Hug L.A."/>
            <person name="Sharon I."/>
            <person name="Castelle C.J."/>
            <person name="Probst A.J."/>
            <person name="Thomas B.C."/>
            <person name="Singh A."/>
            <person name="Wilkins M.J."/>
            <person name="Karaoz U."/>
            <person name="Brodie E.L."/>
            <person name="Williams K.H."/>
            <person name="Hubbard S.S."/>
            <person name="Banfield J.F."/>
        </authorList>
    </citation>
    <scope>NUCLEOTIDE SEQUENCE [LARGE SCALE GENOMIC DNA]</scope>
</reference>
<protein>
    <submittedName>
        <fullName evidence="1">Uncharacterized protein</fullName>
    </submittedName>
</protein>
<dbReference type="Proteomes" id="UP000177565">
    <property type="component" value="Unassembled WGS sequence"/>
</dbReference>
<accession>A0A1G2MX00</accession>
<dbReference type="EMBL" id="MHRQ01000001">
    <property type="protein sequence ID" value="OHA27471.1"/>
    <property type="molecule type" value="Genomic_DNA"/>
</dbReference>
<evidence type="ECO:0000313" key="1">
    <source>
        <dbReference type="EMBL" id="OHA27471.1"/>
    </source>
</evidence>
<evidence type="ECO:0000313" key="2">
    <source>
        <dbReference type="Proteomes" id="UP000177565"/>
    </source>
</evidence>
<proteinExistence type="predicted"/>
<dbReference type="AlphaFoldDB" id="A0A1G2MX00"/>
<sequence length="87" mass="9438">MTNKGYYTAGQAPHEKRAVRVLTRGKPRGSKPFVVVARSGEKKKILFLSAYLLGNKSEYSNETGKLIAKGEKPTRGVSQGRSATARG</sequence>
<comment type="caution">
    <text evidence="1">The sequence shown here is derived from an EMBL/GenBank/DDBJ whole genome shotgun (WGS) entry which is preliminary data.</text>
</comment>
<name>A0A1G2MX00_9BACT</name>
<organism evidence="1 2">
    <name type="scientific">Candidatus Taylorbacteria bacterium RIFCSPHIGHO2_02_FULL_46_13</name>
    <dbReference type="NCBI Taxonomy" id="1802312"/>
    <lineage>
        <taxon>Bacteria</taxon>
        <taxon>Candidatus Tayloriibacteriota</taxon>
    </lineage>
</organism>
<gene>
    <name evidence="1" type="ORF">A3C06_03455</name>
</gene>